<dbReference type="GO" id="GO:0030077">
    <property type="term" value="C:plasma membrane light-harvesting complex"/>
    <property type="evidence" value="ECO:0007669"/>
    <property type="project" value="InterPro"/>
</dbReference>
<evidence type="ECO:0000313" key="2">
    <source>
        <dbReference type="EMBL" id="SER25267.1"/>
    </source>
</evidence>
<protein>
    <submittedName>
        <fullName evidence="2">PRC-barrel domain-containing protein</fullName>
    </submittedName>
</protein>
<name>A0A1H9MP67_9PSEU</name>
<dbReference type="InterPro" id="IPR014747">
    <property type="entry name" value="Bac_photo_RC_H_C"/>
</dbReference>
<dbReference type="AlphaFoldDB" id="A0A1H9MP67"/>
<proteinExistence type="predicted"/>
<dbReference type="InterPro" id="IPR011033">
    <property type="entry name" value="PRC_barrel-like_sf"/>
</dbReference>
<gene>
    <name evidence="2" type="ORF">SAMN04487818_102251</name>
</gene>
<dbReference type="EMBL" id="FOGI01000002">
    <property type="protein sequence ID" value="SER25267.1"/>
    <property type="molecule type" value="Genomic_DNA"/>
</dbReference>
<organism evidence="2 3">
    <name type="scientific">Actinokineospora terrae</name>
    <dbReference type="NCBI Taxonomy" id="155974"/>
    <lineage>
        <taxon>Bacteria</taxon>
        <taxon>Bacillati</taxon>
        <taxon>Actinomycetota</taxon>
        <taxon>Actinomycetes</taxon>
        <taxon>Pseudonocardiales</taxon>
        <taxon>Pseudonocardiaceae</taxon>
        <taxon>Actinokineospora</taxon>
    </lineage>
</organism>
<evidence type="ECO:0000259" key="1">
    <source>
        <dbReference type="Pfam" id="PF05239"/>
    </source>
</evidence>
<feature type="domain" description="PRC-barrel" evidence="1">
    <location>
        <begin position="17"/>
        <end position="86"/>
    </location>
</feature>
<dbReference type="InterPro" id="IPR027275">
    <property type="entry name" value="PRC-brl_dom"/>
</dbReference>
<evidence type="ECO:0000313" key="3">
    <source>
        <dbReference type="Proteomes" id="UP000199051"/>
    </source>
</evidence>
<accession>A0A1H9MP67</accession>
<dbReference type="Proteomes" id="UP000199051">
    <property type="component" value="Unassembled WGS sequence"/>
</dbReference>
<sequence>MTTAAAGYTGTMFPVENLRDWTGLDIIDPESKKIGTLEAVYVDTLSDEPLFVTVQFGLLTRHLAFVPVVGATVTPKAVRVQYTKDQVRDAPQIPTDGELAAADEPKVFAHYHLDYGTRPERRLARR</sequence>
<reference evidence="3" key="1">
    <citation type="submission" date="2016-10" db="EMBL/GenBank/DDBJ databases">
        <authorList>
            <person name="Varghese N."/>
            <person name="Submissions S."/>
        </authorList>
    </citation>
    <scope>NUCLEOTIDE SEQUENCE [LARGE SCALE GENOMIC DNA]</scope>
    <source>
        <strain evidence="3">DSM 44260</strain>
    </source>
</reference>
<dbReference type="GO" id="GO:0019684">
    <property type="term" value="P:photosynthesis, light reaction"/>
    <property type="evidence" value="ECO:0007669"/>
    <property type="project" value="InterPro"/>
</dbReference>
<dbReference type="SUPFAM" id="SSF50346">
    <property type="entry name" value="PRC-barrel domain"/>
    <property type="match status" value="1"/>
</dbReference>
<dbReference type="Gene3D" id="3.90.50.10">
    <property type="entry name" value="Photosynthetic Reaction Center, subunit H, domain 2"/>
    <property type="match status" value="1"/>
</dbReference>
<keyword evidence="3" id="KW-1185">Reference proteome</keyword>
<dbReference type="STRING" id="155974.SAMN04487818_102251"/>
<dbReference type="Pfam" id="PF05239">
    <property type="entry name" value="PRC"/>
    <property type="match status" value="1"/>
</dbReference>